<dbReference type="EMBL" id="JBDPZD010000002">
    <property type="protein sequence ID" value="MEO3691118.1"/>
    <property type="molecule type" value="Genomic_DNA"/>
</dbReference>
<dbReference type="GO" id="GO:0008233">
    <property type="term" value="F:peptidase activity"/>
    <property type="evidence" value="ECO:0007669"/>
    <property type="project" value="UniProtKB-KW"/>
</dbReference>
<evidence type="ECO:0000256" key="1">
    <source>
        <dbReference type="SAM" id="SignalP"/>
    </source>
</evidence>
<dbReference type="Pfam" id="PF13365">
    <property type="entry name" value="Trypsin_2"/>
    <property type="match status" value="1"/>
</dbReference>
<dbReference type="PANTHER" id="PTHR43019:SF23">
    <property type="entry name" value="PROTEASE DO-LIKE 5, CHLOROPLASTIC"/>
    <property type="match status" value="1"/>
</dbReference>
<dbReference type="GO" id="GO:0006508">
    <property type="term" value="P:proteolysis"/>
    <property type="evidence" value="ECO:0007669"/>
    <property type="project" value="UniProtKB-KW"/>
</dbReference>
<name>A0ABV0G063_9BURK</name>
<keyword evidence="2" id="KW-0645">Protease</keyword>
<dbReference type="InterPro" id="IPR043504">
    <property type="entry name" value="Peptidase_S1_PA_chymotrypsin"/>
</dbReference>
<dbReference type="PANTHER" id="PTHR43019">
    <property type="entry name" value="SERINE ENDOPROTEASE DEGS"/>
    <property type="match status" value="1"/>
</dbReference>
<feature type="signal peptide" evidence="1">
    <location>
        <begin position="1"/>
        <end position="39"/>
    </location>
</feature>
<dbReference type="RefSeq" id="WP_347703961.1">
    <property type="nucleotide sequence ID" value="NZ_JBDPZD010000002.1"/>
</dbReference>
<accession>A0ABV0G063</accession>
<evidence type="ECO:0000313" key="3">
    <source>
        <dbReference type="Proteomes" id="UP001495147"/>
    </source>
</evidence>
<reference evidence="2 3" key="1">
    <citation type="submission" date="2024-05" db="EMBL/GenBank/DDBJ databases">
        <title>Roseateles sp. DJS-2-20 16S ribosomal RNA gene Genome sequencing and assembly.</title>
        <authorList>
            <person name="Woo H."/>
        </authorList>
    </citation>
    <scope>NUCLEOTIDE SEQUENCE [LARGE SCALE GENOMIC DNA]</scope>
    <source>
        <strain evidence="2 3">DJS-2-20</strain>
    </source>
</reference>
<evidence type="ECO:0000313" key="2">
    <source>
        <dbReference type="EMBL" id="MEO3691118.1"/>
    </source>
</evidence>
<dbReference type="SUPFAM" id="SSF50494">
    <property type="entry name" value="Trypsin-like serine proteases"/>
    <property type="match status" value="1"/>
</dbReference>
<comment type="caution">
    <text evidence="2">The sequence shown here is derived from an EMBL/GenBank/DDBJ whole genome shotgun (WGS) entry which is preliminary data.</text>
</comment>
<keyword evidence="2" id="KW-0378">Hydrolase</keyword>
<sequence>MLMQIVRHAVHPSTWRAWCVALAALTCGALAMLPAAAQAEGLPALVARVKPSIVLVGTLSATDAPRFQFRGTGFAVGDGRLIITSAHVLPDSLAAPAGGVRSPAIQVLRNGQWSPQPVRVKVSNAMYDLAVLEVDGAPLSPLALEEGAAAVAEGADIALVGFPLGIALGYSHVSHRGVLAAITDVAPLAQTGGSLTARAAQQLRAGNFSILQLDVTAFPGNSGGPVFDLESGRVIGVLAMGLIKGTKESAISVPTGISFAVPVARVLELLKRGD</sequence>
<dbReference type="Gene3D" id="2.40.10.10">
    <property type="entry name" value="Trypsin-like serine proteases"/>
    <property type="match status" value="2"/>
</dbReference>
<gene>
    <name evidence="2" type="ORF">ABDJ85_06515</name>
</gene>
<keyword evidence="1" id="KW-0732">Signal</keyword>
<dbReference type="Proteomes" id="UP001495147">
    <property type="component" value="Unassembled WGS sequence"/>
</dbReference>
<proteinExistence type="predicted"/>
<dbReference type="InterPro" id="IPR009003">
    <property type="entry name" value="Peptidase_S1_PA"/>
</dbReference>
<feature type="chain" id="PRO_5046120878" evidence="1">
    <location>
        <begin position="40"/>
        <end position="274"/>
    </location>
</feature>
<organism evidence="2 3">
    <name type="scientific">Roseateles paludis</name>
    <dbReference type="NCBI Taxonomy" id="3145238"/>
    <lineage>
        <taxon>Bacteria</taxon>
        <taxon>Pseudomonadati</taxon>
        <taxon>Pseudomonadota</taxon>
        <taxon>Betaproteobacteria</taxon>
        <taxon>Burkholderiales</taxon>
        <taxon>Sphaerotilaceae</taxon>
        <taxon>Roseateles</taxon>
    </lineage>
</organism>
<keyword evidence="3" id="KW-1185">Reference proteome</keyword>
<protein>
    <submittedName>
        <fullName evidence="2">Serine protease</fullName>
    </submittedName>
</protein>